<dbReference type="GO" id="GO:0042597">
    <property type="term" value="C:periplasmic space"/>
    <property type="evidence" value="ECO:0007669"/>
    <property type="project" value="UniProtKB-SubCell"/>
</dbReference>
<evidence type="ECO:0000256" key="7">
    <source>
        <dbReference type="ARBA" id="ARBA00022729"/>
    </source>
</evidence>
<evidence type="ECO:0000256" key="4">
    <source>
        <dbReference type="ARBA" id="ARBA00022448"/>
    </source>
</evidence>
<dbReference type="RefSeq" id="WP_197662775.1">
    <property type="nucleotide sequence ID" value="NZ_JAEAGR010000025.1"/>
</dbReference>
<reference evidence="11" key="1">
    <citation type="submission" date="2020-12" db="EMBL/GenBank/DDBJ databases">
        <title>M. sibirica DSM 26468T genome.</title>
        <authorList>
            <person name="Thieme N."/>
            <person name="Rettenmaier R."/>
            <person name="Zverlov V."/>
            <person name="Liebl W."/>
        </authorList>
    </citation>
    <scope>NUCLEOTIDE SEQUENCE</scope>
    <source>
        <strain evidence="11">DSM 26468</strain>
    </source>
</reference>
<feature type="chain" id="PRO_5039665411" evidence="9">
    <location>
        <begin position="20"/>
        <end position="321"/>
    </location>
</feature>
<dbReference type="PANTHER" id="PTHR30024:SF47">
    <property type="entry name" value="TAURINE-BINDING PERIPLASMIC PROTEIN"/>
    <property type="match status" value="1"/>
</dbReference>
<proteinExistence type="inferred from homology"/>
<evidence type="ECO:0000256" key="9">
    <source>
        <dbReference type="SAM" id="SignalP"/>
    </source>
</evidence>
<organism evidence="11 12">
    <name type="scientific">Mobilitalea sibirica</name>
    <dbReference type="NCBI Taxonomy" id="1462919"/>
    <lineage>
        <taxon>Bacteria</taxon>
        <taxon>Bacillati</taxon>
        <taxon>Bacillota</taxon>
        <taxon>Clostridia</taxon>
        <taxon>Lachnospirales</taxon>
        <taxon>Lachnospiraceae</taxon>
        <taxon>Mobilitalea</taxon>
    </lineage>
</organism>
<feature type="signal peptide" evidence="9">
    <location>
        <begin position="1"/>
        <end position="19"/>
    </location>
</feature>
<dbReference type="PROSITE" id="PS51257">
    <property type="entry name" value="PROKAR_LIPOPROTEIN"/>
    <property type="match status" value="1"/>
</dbReference>
<dbReference type="InterPro" id="IPR010067">
    <property type="entry name" value="ABC_SsuA_sub-bd"/>
</dbReference>
<dbReference type="InterPro" id="IPR044527">
    <property type="entry name" value="NrtA/CpmA_ABC-bd_dom"/>
</dbReference>
<evidence type="ECO:0000256" key="2">
    <source>
        <dbReference type="ARBA" id="ARBA00004533"/>
    </source>
</evidence>
<evidence type="ECO:0000313" key="11">
    <source>
        <dbReference type="EMBL" id="MBH1942521.1"/>
    </source>
</evidence>
<gene>
    <name evidence="11" type="ORF">I5677_16635</name>
</gene>
<keyword evidence="5" id="KW-1003">Cell membrane</keyword>
<evidence type="ECO:0000259" key="10">
    <source>
        <dbReference type="SMART" id="SM00062"/>
    </source>
</evidence>
<name>A0A8J7HCY0_9FIRM</name>
<comment type="subcellular location">
    <subcellularLocation>
        <location evidence="2">Cell inner membrane</location>
    </subcellularLocation>
    <subcellularLocation>
        <location evidence="1">Periplasm</location>
    </subcellularLocation>
</comment>
<dbReference type="NCBIfam" id="TIGR01728">
    <property type="entry name" value="SsuA_fam"/>
    <property type="match status" value="1"/>
</dbReference>
<dbReference type="InterPro" id="IPR001638">
    <property type="entry name" value="Solute-binding_3/MltF_N"/>
</dbReference>
<dbReference type="PANTHER" id="PTHR30024">
    <property type="entry name" value="ALIPHATIC SULFONATES-BINDING PROTEIN-RELATED"/>
    <property type="match status" value="1"/>
</dbReference>
<keyword evidence="4" id="KW-0813">Transport</keyword>
<evidence type="ECO:0000256" key="8">
    <source>
        <dbReference type="ARBA" id="ARBA00023136"/>
    </source>
</evidence>
<dbReference type="EMBL" id="JAEAGR010000025">
    <property type="protein sequence ID" value="MBH1942521.1"/>
    <property type="molecule type" value="Genomic_DNA"/>
</dbReference>
<dbReference type="Proteomes" id="UP000623269">
    <property type="component" value="Unassembled WGS sequence"/>
</dbReference>
<dbReference type="SUPFAM" id="SSF53850">
    <property type="entry name" value="Periplasmic binding protein-like II"/>
    <property type="match status" value="1"/>
</dbReference>
<protein>
    <submittedName>
        <fullName evidence="11">Aliphatic sulfonate ABC transporter substrate-binding protein</fullName>
    </submittedName>
</protein>
<dbReference type="GO" id="GO:0005886">
    <property type="term" value="C:plasma membrane"/>
    <property type="evidence" value="ECO:0007669"/>
    <property type="project" value="UniProtKB-SubCell"/>
</dbReference>
<evidence type="ECO:0000256" key="6">
    <source>
        <dbReference type="ARBA" id="ARBA00022519"/>
    </source>
</evidence>
<evidence type="ECO:0000256" key="3">
    <source>
        <dbReference type="ARBA" id="ARBA00010742"/>
    </source>
</evidence>
<dbReference type="Pfam" id="PF13379">
    <property type="entry name" value="NMT1_2"/>
    <property type="match status" value="1"/>
</dbReference>
<feature type="domain" description="Solute-binding protein family 3/N-terminal" evidence="10">
    <location>
        <begin position="30"/>
        <end position="269"/>
    </location>
</feature>
<comment type="caution">
    <text evidence="11">The sequence shown here is derived from an EMBL/GenBank/DDBJ whole genome shotgun (WGS) entry which is preliminary data.</text>
</comment>
<dbReference type="AlphaFoldDB" id="A0A8J7HCY0"/>
<dbReference type="Gene3D" id="3.40.190.10">
    <property type="entry name" value="Periplasmic binding protein-like II"/>
    <property type="match status" value="2"/>
</dbReference>
<sequence length="321" mass="35448">MRKITLLVATLLTATLLFAGCSKSESTEKEIKVGYFPNLSHAPAMVGIEKGYYQEELKDYKIETSTFPNGSLFMDALSTGQIDIGYVGPGPVINRYLQGGDVVVIANSTIGENVLVVRNDVDFNGLKDLEGRIVATPSTGCTHDLLLRKMLKEQGLAVEENGGTIERLPQKPATMMGLFEQKQIDAALVSEPWASLMEAKGVARVVVDAYDLPWEGNVPATVLVVKKDFLEKNPEAVENFIKAHEKSIDFIQNNRQETTQLIVKQIKDITGQETELDIIESAFDRVTFISQIDEDIFQAFADLTKELGFIEGDSDIKDLIN</sequence>
<keyword evidence="12" id="KW-1185">Reference proteome</keyword>
<dbReference type="SMART" id="SM00062">
    <property type="entry name" value="PBPb"/>
    <property type="match status" value="1"/>
</dbReference>
<dbReference type="CDD" id="cd13553">
    <property type="entry name" value="PBP2_NrtA_CpmA_like"/>
    <property type="match status" value="1"/>
</dbReference>
<accession>A0A8J7HCY0</accession>
<evidence type="ECO:0000313" key="12">
    <source>
        <dbReference type="Proteomes" id="UP000623269"/>
    </source>
</evidence>
<dbReference type="GO" id="GO:0042626">
    <property type="term" value="F:ATPase-coupled transmembrane transporter activity"/>
    <property type="evidence" value="ECO:0007669"/>
    <property type="project" value="InterPro"/>
</dbReference>
<comment type="similarity">
    <text evidence="3">Belongs to the bacterial solute-binding protein SsuA/TauA family.</text>
</comment>
<evidence type="ECO:0000256" key="1">
    <source>
        <dbReference type="ARBA" id="ARBA00004418"/>
    </source>
</evidence>
<keyword evidence="7 9" id="KW-0732">Signal</keyword>
<keyword evidence="8" id="KW-0472">Membrane</keyword>
<evidence type="ECO:0000256" key="5">
    <source>
        <dbReference type="ARBA" id="ARBA00022475"/>
    </source>
</evidence>
<keyword evidence="6" id="KW-0997">Cell inner membrane</keyword>